<dbReference type="Proteomes" id="UP000838756">
    <property type="component" value="Unassembled WGS sequence"/>
</dbReference>
<dbReference type="EMBL" id="CAKXAJ010020433">
    <property type="protein sequence ID" value="CAH2222180.1"/>
    <property type="molecule type" value="Genomic_DNA"/>
</dbReference>
<name>A0A8S4QXW9_9NEOP</name>
<dbReference type="Pfam" id="PF01683">
    <property type="entry name" value="EB"/>
    <property type="match status" value="1"/>
</dbReference>
<dbReference type="OrthoDB" id="504708at2759"/>
<feature type="non-terminal residue" evidence="2">
    <location>
        <position position="1"/>
    </location>
</feature>
<dbReference type="Gene3D" id="2.90.20.10">
    <property type="entry name" value="Plasmodium vivax P25 domain"/>
    <property type="match status" value="1"/>
</dbReference>
<gene>
    <name evidence="2" type="primary">jg833</name>
    <name evidence="2" type="ORF">PAEG_LOCUS6748</name>
</gene>
<dbReference type="AlphaFoldDB" id="A0A8S4QXW9"/>
<reference evidence="2" key="1">
    <citation type="submission" date="2022-03" db="EMBL/GenBank/DDBJ databases">
        <authorList>
            <person name="Lindestad O."/>
        </authorList>
    </citation>
    <scope>NUCLEOTIDE SEQUENCE</scope>
</reference>
<feature type="domain" description="EB" evidence="1">
    <location>
        <begin position="40"/>
        <end position="88"/>
    </location>
</feature>
<organism evidence="2 3">
    <name type="scientific">Pararge aegeria aegeria</name>
    <dbReference type="NCBI Taxonomy" id="348720"/>
    <lineage>
        <taxon>Eukaryota</taxon>
        <taxon>Metazoa</taxon>
        <taxon>Ecdysozoa</taxon>
        <taxon>Arthropoda</taxon>
        <taxon>Hexapoda</taxon>
        <taxon>Insecta</taxon>
        <taxon>Pterygota</taxon>
        <taxon>Neoptera</taxon>
        <taxon>Endopterygota</taxon>
        <taxon>Lepidoptera</taxon>
        <taxon>Glossata</taxon>
        <taxon>Ditrysia</taxon>
        <taxon>Papilionoidea</taxon>
        <taxon>Nymphalidae</taxon>
        <taxon>Satyrinae</taxon>
        <taxon>Satyrini</taxon>
        <taxon>Parargina</taxon>
        <taxon>Pararge</taxon>
    </lineage>
</organism>
<comment type="caution">
    <text evidence="2">The sequence shown here is derived from an EMBL/GenBank/DDBJ whole genome shotgun (WGS) entry which is preliminary data.</text>
</comment>
<protein>
    <submittedName>
        <fullName evidence="2">Jg833 protein</fullName>
    </submittedName>
</protein>
<evidence type="ECO:0000259" key="1">
    <source>
        <dbReference type="Pfam" id="PF01683"/>
    </source>
</evidence>
<proteinExistence type="predicted"/>
<evidence type="ECO:0000313" key="2">
    <source>
        <dbReference type="EMBL" id="CAH2222180.1"/>
    </source>
</evidence>
<evidence type="ECO:0000313" key="3">
    <source>
        <dbReference type="Proteomes" id="UP000838756"/>
    </source>
</evidence>
<accession>A0A8S4QXW9</accession>
<keyword evidence="3" id="KW-1185">Reference proteome</keyword>
<dbReference type="InterPro" id="IPR006149">
    <property type="entry name" value="EB_dom"/>
</dbReference>
<sequence length="144" mass="15058">IGGTCEVDSDCQAGQLEIHCVKNVDGQGMCSCPDGLEEFEGLCLDTGLGLGDSCQHTRECTATANTVCDPRSNLCACSEGYQANDGVCSPIIGGTCSQDADCVIENTECKNGSVGFTCECKEGFLAYQDACWPGKMLSESINSL</sequence>